<keyword evidence="4" id="KW-1185">Reference proteome</keyword>
<feature type="compositionally biased region" description="Low complexity" evidence="1">
    <location>
        <begin position="297"/>
        <end position="312"/>
    </location>
</feature>
<evidence type="ECO:0000256" key="1">
    <source>
        <dbReference type="SAM" id="MobiDB-lite"/>
    </source>
</evidence>
<evidence type="ECO:0008006" key="5">
    <source>
        <dbReference type="Google" id="ProtNLM"/>
    </source>
</evidence>
<feature type="transmembrane region" description="Helical" evidence="2">
    <location>
        <begin position="34"/>
        <end position="56"/>
    </location>
</feature>
<sequence>MEFYSKKEDNFFTIKTPSNQDIHECQMEPMQKGLYYIVLANLFTFIAYAYGLSPILKKYANLRKDSQFQITILIVVLYVSYHWVIQKSKFYNYSFEGQQKVEKNFIKNAKIITSAIIVGYIISQILQIIAYIESECFTDDFEYEQENNENNQNNMGFTNLSYIIQKVLMFSINIIECYYVFKHGKSMCNIIDQIFQNEQDKEVKSNMQKLQQRYRNKVTLAILNQDQDQCTDEDYHDAYSQQSQDNMEEINMDDGDEEEDNNQILKQKQKMHFMYDSENEDSDDDQINKKYKNIYKSADSSSMNASSENSQNKLKKNKKSQNIHNSENKGNFNSNSNINTNEKLSFQNNSFQQQVHRESFNIINQKKRFLKDMEDYEESGFFDSSNSLSHSQFN</sequence>
<feature type="transmembrane region" description="Helical" evidence="2">
    <location>
        <begin position="68"/>
        <end position="85"/>
    </location>
</feature>
<dbReference type="EMBL" id="LDAU01000108">
    <property type="protein sequence ID" value="KRX05424.1"/>
    <property type="molecule type" value="Genomic_DNA"/>
</dbReference>
<dbReference type="Proteomes" id="UP000054937">
    <property type="component" value="Unassembled WGS sequence"/>
</dbReference>
<reference evidence="3 4" key="1">
    <citation type="journal article" date="2015" name="Sci. Rep.">
        <title>Genome of the facultative scuticociliatosis pathogen Pseudocohnilembus persalinus provides insight into its virulence through horizontal gene transfer.</title>
        <authorList>
            <person name="Xiong J."/>
            <person name="Wang G."/>
            <person name="Cheng J."/>
            <person name="Tian M."/>
            <person name="Pan X."/>
            <person name="Warren A."/>
            <person name="Jiang C."/>
            <person name="Yuan D."/>
            <person name="Miao W."/>
        </authorList>
    </citation>
    <scope>NUCLEOTIDE SEQUENCE [LARGE SCALE GENOMIC DNA]</scope>
    <source>
        <strain evidence="3">36N120E</strain>
    </source>
</reference>
<gene>
    <name evidence="3" type="ORF">PPERSA_05533</name>
</gene>
<feature type="compositionally biased region" description="Low complexity" evidence="1">
    <location>
        <begin position="328"/>
        <end position="341"/>
    </location>
</feature>
<dbReference type="InParanoid" id="A0A0V0QTT6"/>
<proteinExistence type="predicted"/>
<dbReference type="AlphaFoldDB" id="A0A0V0QTT6"/>
<name>A0A0V0QTT6_PSEPJ</name>
<keyword evidence="2" id="KW-0472">Membrane</keyword>
<comment type="caution">
    <text evidence="3">The sequence shown here is derived from an EMBL/GenBank/DDBJ whole genome shotgun (WGS) entry which is preliminary data.</text>
</comment>
<evidence type="ECO:0000256" key="2">
    <source>
        <dbReference type="SAM" id="Phobius"/>
    </source>
</evidence>
<protein>
    <recommendedName>
        <fullName evidence="5">Transmembrane protein</fullName>
    </recommendedName>
</protein>
<feature type="transmembrane region" description="Helical" evidence="2">
    <location>
        <begin position="111"/>
        <end position="132"/>
    </location>
</feature>
<keyword evidence="2" id="KW-0812">Transmembrane</keyword>
<accession>A0A0V0QTT6</accession>
<organism evidence="3 4">
    <name type="scientific">Pseudocohnilembus persalinus</name>
    <name type="common">Ciliate</name>
    <dbReference type="NCBI Taxonomy" id="266149"/>
    <lineage>
        <taxon>Eukaryota</taxon>
        <taxon>Sar</taxon>
        <taxon>Alveolata</taxon>
        <taxon>Ciliophora</taxon>
        <taxon>Intramacronucleata</taxon>
        <taxon>Oligohymenophorea</taxon>
        <taxon>Scuticociliatia</taxon>
        <taxon>Philasterida</taxon>
        <taxon>Pseudocohnilembidae</taxon>
        <taxon>Pseudocohnilembus</taxon>
    </lineage>
</organism>
<evidence type="ECO:0000313" key="3">
    <source>
        <dbReference type="EMBL" id="KRX05424.1"/>
    </source>
</evidence>
<evidence type="ECO:0000313" key="4">
    <source>
        <dbReference type="Proteomes" id="UP000054937"/>
    </source>
</evidence>
<feature type="region of interest" description="Disordered" evidence="1">
    <location>
        <begin position="296"/>
        <end position="341"/>
    </location>
</feature>
<keyword evidence="2" id="KW-1133">Transmembrane helix</keyword>